<evidence type="ECO:0000313" key="1">
    <source>
        <dbReference type="EMBL" id="QHT84472.1"/>
    </source>
</evidence>
<name>A0A6C0HVC4_9ZZZZ</name>
<proteinExistence type="predicted"/>
<organism evidence="1">
    <name type="scientific">viral metagenome</name>
    <dbReference type="NCBI Taxonomy" id="1070528"/>
    <lineage>
        <taxon>unclassified sequences</taxon>
        <taxon>metagenomes</taxon>
        <taxon>organismal metagenomes</taxon>
    </lineage>
</organism>
<dbReference type="AlphaFoldDB" id="A0A6C0HVC4"/>
<accession>A0A6C0HVC4</accession>
<dbReference type="EMBL" id="MN740018">
    <property type="protein sequence ID" value="QHT84472.1"/>
    <property type="molecule type" value="Genomic_DNA"/>
</dbReference>
<reference evidence="1" key="1">
    <citation type="journal article" date="2020" name="Nature">
        <title>Giant virus diversity and host interactions through global metagenomics.</title>
        <authorList>
            <person name="Schulz F."/>
            <person name="Roux S."/>
            <person name="Paez-Espino D."/>
            <person name="Jungbluth S."/>
            <person name="Walsh D.A."/>
            <person name="Denef V.J."/>
            <person name="McMahon K.D."/>
            <person name="Konstantinidis K.T."/>
            <person name="Eloe-Fadrosh E.A."/>
            <person name="Kyrpides N.C."/>
            <person name="Woyke T."/>
        </authorList>
    </citation>
    <scope>NUCLEOTIDE SEQUENCE</scope>
    <source>
        <strain evidence="1">GVMAG-M-3300023184-177</strain>
    </source>
</reference>
<sequence>MSSNPHNYTINNEPLSVKNVIIYLLCLKYHEIIPNFMVDITDNELHITTIYSSCKFNVSGHTIITYNIYTKKWKGCINLSSIEYGNYSTITFRNIERDFPFVIDNNLLKINYQYPFVEYIIESDYIEDVLEPSLNVFNHPYLNTRNMLSFPLLLNKYFYENTLKSIHITNDAIQTFHNKIDAHEKYLSFLSIKNIINETNYLPEELWIDIYKYY</sequence>
<protein>
    <submittedName>
        <fullName evidence="1">Uncharacterized protein</fullName>
    </submittedName>
</protein>